<proteinExistence type="inferred from homology"/>
<keyword evidence="2" id="KW-0805">Transcription regulation</keyword>
<dbReference type="RefSeq" id="WP_093841285.1">
    <property type="nucleotide sequence ID" value="NZ_FOLM01000021.1"/>
</dbReference>
<dbReference type="PRINTS" id="PR00039">
    <property type="entry name" value="HTHLYSR"/>
</dbReference>
<dbReference type="GO" id="GO:0000976">
    <property type="term" value="F:transcription cis-regulatory region binding"/>
    <property type="evidence" value="ECO:0007669"/>
    <property type="project" value="TreeGrafter"/>
</dbReference>
<feature type="domain" description="HTH lysR-type" evidence="5">
    <location>
        <begin position="1"/>
        <end position="58"/>
    </location>
</feature>
<dbReference type="InterPro" id="IPR000847">
    <property type="entry name" value="LysR_HTH_N"/>
</dbReference>
<organism evidence="6 7">
    <name type="scientific">Streptomyces aidingensis</name>
    <dbReference type="NCBI Taxonomy" id="910347"/>
    <lineage>
        <taxon>Bacteria</taxon>
        <taxon>Bacillati</taxon>
        <taxon>Actinomycetota</taxon>
        <taxon>Actinomycetes</taxon>
        <taxon>Kitasatosporales</taxon>
        <taxon>Streptomycetaceae</taxon>
        <taxon>Streptomyces</taxon>
    </lineage>
</organism>
<name>A0A1I1TTZ5_9ACTN</name>
<keyword evidence="4" id="KW-0804">Transcription</keyword>
<evidence type="ECO:0000256" key="2">
    <source>
        <dbReference type="ARBA" id="ARBA00023015"/>
    </source>
</evidence>
<dbReference type="Pfam" id="PF00126">
    <property type="entry name" value="HTH_1"/>
    <property type="match status" value="1"/>
</dbReference>
<sequence length="334" mass="34129">MDTRLLRTFLTLARTENFTGAAAELHLAQSTVTVQLRALERELGVRLVDRLPRGARLTSAGRRLLAEAEGVLEAEARLRAVAAEAAGEGGQGGAVAGRVVLAAGETLCSARLPGVVAALRRTHPGVELHLYPAGTAAAVEGLRAGRLDLALLLEETADLPGAPAGGAPGAGLAAELIGHEPLALVGAPDHPLAAAGRGRKAGADEAGGAGGAGWAELAAEDFFLHEQGCSYSDRLARELLAVPGARPRLTRFGSIEAARSCVAAGLGLTVLPRVCVAGALRAGTLAEIAGPPLPDVPVQLVRHARRWASPAVRTVTARLIRHFSPTGSPAGHPD</sequence>
<evidence type="ECO:0000256" key="3">
    <source>
        <dbReference type="ARBA" id="ARBA00023125"/>
    </source>
</evidence>
<keyword evidence="3 6" id="KW-0238">DNA-binding</keyword>
<dbReference type="Proteomes" id="UP000199207">
    <property type="component" value="Unassembled WGS sequence"/>
</dbReference>
<evidence type="ECO:0000256" key="4">
    <source>
        <dbReference type="ARBA" id="ARBA00023163"/>
    </source>
</evidence>
<dbReference type="SUPFAM" id="SSF46785">
    <property type="entry name" value="Winged helix' DNA-binding domain"/>
    <property type="match status" value="1"/>
</dbReference>
<dbReference type="CDD" id="cd05466">
    <property type="entry name" value="PBP2_LTTR_substrate"/>
    <property type="match status" value="1"/>
</dbReference>
<evidence type="ECO:0000313" key="7">
    <source>
        <dbReference type="Proteomes" id="UP000199207"/>
    </source>
</evidence>
<reference evidence="6 7" key="1">
    <citation type="submission" date="2016-10" db="EMBL/GenBank/DDBJ databases">
        <authorList>
            <person name="de Groot N.N."/>
        </authorList>
    </citation>
    <scope>NUCLEOTIDE SEQUENCE [LARGE SCALE GENOMIC DNA]</scope>
    <source>
        <strain evidence="6 7">CGMCC 4.5739</strain>
    </source>
</reference>
<dbReference type="SUPFAM" id="SSF53850">
    <property type="entry name" value="Periplasmic binding protein-like II"/>
    <property type="match status" value="1"/>
</dbReference>
<evidence type="ECO:0000313" key="6">
    <source>
        <dbReference type="EMBL" id="SFD62111.1"/>
    </source>
</evidence>
<dbReference type="GO" id="GO:0003700">
    <property type="term" value="F:DNA-binding transcription factor activity"/>
    <property type="evidence" value="ECO:0007669"/>
    <property type="project" value="InterPro"/>
</dbReference>
<accession>A0A1I1TTZ5</accession>
<dbReference type="PANTHER" id="PTHR30126:SF39">
    <property type="entry name" value="HTH-TYPE TRANSCRIPTIONAL REGULATOR CYSL"/>
    <property type="match status" value="1"/>
</dbReference>
<evidence type="ECO:0000259" key="5">
    <source>
        <dbReference type="PROSITE" id="PS50931"/>
    </source>
</evidence>
<dbReference type="Gene3D" id="3.40.190.290">
    <property type="match status" value="1"/>
</dbReference>
<dbReference type="EMBL" id="FOLM01000021">
    <property type="protein sequence ID" value="SFD62111.1"/>
    <property type="molecule type" value="Genomic_DNA"/>
</dbReference>
<dbReference type="AlphaFoldDB" id="A0A1I1TTZ5"/>
<keyword evidence="7" id="KW-1185">Reference proteome</keyword>
<dbReference type="InterPro" id="IPR036388">
    <property type="entry name" value="WH-like_DNA-bd_sf"/>
</dbReference>
<dbReference type="InterPro" id="IPR005119">
    <property type="entry name" value="LysR_subst-bd"/>
</dbReference>
<dbReference type="PROSITE" id="PS50931">
    <property type="entry name" value="HTH_LYSR"/>
    <property type="match status" value="1"/>
</dbReference>
<dbReference type="Pfam" id="PF03466">
    <property type="entry name" value="LysR_substrate"/>
    <property type="match status" value="1"/>
</dbReference>
<dbReference type="InterPro" id="IPR036390">
    <property type="entry name" value="WH_DNA-bd_sf"/>
</dbReference>
<comment type="similarity">
    <text evidence="1">Belongs to the LysR transcriptional regulatory family.</text>
</comment>
<protein>
    <submittedName>
        <fullName evidence="6">DNA-binding transcriptional regulator, LysR family</fullName>
    </submittedName>
</protein>
<dbReference type="OrthoDB" id="8479357at2"/>
<dbReference type="FunFam" id="1.10.10.10:FF:000001">
    <property type="entry name" value="LysR family transcriptional regulator"/>
    <property type="match status" value="1"/>
</dbReference>
<dbReference type="STRING" id="910347.SAMN05421773_12136"/>
<evidence type="ECO:0000256" key="1">
    <source>
        <dbReference type="ARBA" id="ARBA00009437"/>
    </source>
</evidence>
<dbReference type="Gene3D" id="1.10.10.10">
    <property type="entry name" value="Winged helix-like DNA-binding domain superfamily/Winged helix DNA-binding domain"/>
    <property type="match status" value="1"/>
</dbReference>
<dbReference type="PANTHER" id="PTHR30126">
    <property type="entry name" value="HTH-TYPE TRANSCRIPTIONAL REGULATOR"/>
    <property type="match status" value="1"/>
</dbReference>
<gene>
    <name evidence="6" type="ORF">SAMN05421773_12136</name>
</gene>